<keyword evidence="4" id="KW-1185">Reference proteome</keyword>
<feature type="region of interest" description="Disordered" evidence="1">
    <location>
        <begin position="456"/>
        <end position="501"/>
    </location>
</feature>
<feature type="compositionally biased region" description="Polar residues" evidence="1">
    <location>
        <begin position="456"/>
        <end position="466"/>
    </location>
</feature>
<evidence type="ECO:0000313" key="4">
    <source>
        <dbReference type="Proteomes" id="UP000325440"/>
    </source>
</evidence>
<dbReference type="CDD" id="cd16105">
    <property type="entry name" value="Ubl_ASPSCR1_like"/>
    <property type="match status" value="1"/>
</dbReference>
<dbReference type="GO" id="GO:0012506">
    <property type="term" value="C:vesicle membrane"/>
    <property type="evidence" value="ECO:0007669"/>
    <property type="project" value="TreeGrafter"/>
</dbReference>
<dbReference type="InterPro" id="IPR001012">
    <property type="entry name" value="UBX_dom"/>
</dbReference>
<dbReference type="SUPFAM" id="SSF54236">
    <property type="entry name" value="Ubiquitin-like"/>
    <property type="match status" value="2"/>
</dbReference>
<dbReference type="AlphaFoldDB" id="A0A5E4MB34"/>
<dbReference type="Pfam" id="PF00789">
    <property type="entry name" value="UBX"/>
    <property type="match status" value="1"/>
</dbReference>
<dbReference type="CDD" id="cd16118">
    <property type="entry name" value="UBX2_UBXN9"/>
    <property type="match status" value="1"/>
</dbReference>
<dbReference type="CDD" id="cd17075">
    <property type="entry name" value="UBX1_UBXN9"/>
    <property type="match status" value="1"/>
</dbReference>
<dbReference type="GO" id="GO:0006886">
    <property type="term" value="P:intracellular protein transport"/>
    <property type="evidence" value="ECO:0007669"/>
    <property type="project" value="TreeGrafter"/>
</dbReference>
<evidence type="ECO:0000259" key="2">
    <source>
        <dbReference type="PROSITE" id="PS50033"/>
    </source>
</evidence>
<dbReference type="Gene3D" id="3.10.20.90">
    <property type="entry name" value="Phosphatidylinositol 3-kinase Catalytic Subunit, Chain A, domain 1"/>
    <property type="match status" value="3"/>
</dbReference>
<dbReference type="GO" id="GO:0042593">
    <property type="term" value="P:glucose homeostasis"/>
    <property type="evidence" value="ECO:0007669"/>
    <property type="project" value="TreeGrafter"/>
</dbReference>
<dbReference type="SMART" id="SM00166">
    <property type="entry name" value="UBX"/>
    <property type="match status" value="1"/>
</dbReference>
<feature type="domain" description="UBX" evidence="2">
    <location>
        <begin position="341"/>
        <end position="416"/>
    </location>
</feature>
<dbReference type="GO" id="GO:0005634">
    <property type="term" value="C:nucleus"/>
    <property type="evidence" value="ECO:0007669"/>
    <property type="project" value="TreeGrafter"/>
</dbReference>
<reference evidence="3 4" key="1">
    <citation type="submission" date="2019-08" db="EMBL/GenBank/DDBJ databases">
        <authorList>
            <person name="Alioto T."/>
            <person name="Alioto T."/>
            <person name="Gomez Garrido J."/>
        </authorList>
    </citation>
    <scope>NUCLEOTIDE SEQUENCE [LARGE SCALE GENOMIC DNA]</scope>
</reference>
<dbReference type="Pfam" id="PF11470">
    <property type="entry name" value="TUG-UBL1"/>
    <property type="match status" value="1"/>
</dbReference>
<accession>A0A5E4MB34</accession>
<dbReference type="GO" id="GO:0005737">
    <property type="term" value="C:cytoplasm"/>
    <property type="evidence" value="ECO:0007669"/>
    <property type="project" value="TreeGrafter"/>
</dbReference>
<dbReference type="InterPro" id="IPR021569">
    <property type="entry name" value="TUG-UBL1"/>
</dbReference>
<dbReference type="PROSITE" id="PS50033">
    <property type="entry name" value="UBX"/>
    <property type="match status" value="1"/>
</dbReference>
<organism evidence="3 4">
    <name type="scientific">Cinara cedri</name>
    <dbReference type="NCBI Taxonomy" id="506608"/>
    <lineage>
        <taxon>Eukaryota</taxon>
        <taxon>Metazoa</taxon>
        <taxon>Ecdysozoa</taxon>
        <taxon>Arthropoda</taxon>
        <taxon>Hexapoda</taxon>
        <taxon>Insecta</taxon>
        <taxon>Pterygota</taxon>
        <taxon>Neoptera</taxon>
        <taxon>Paraneoptera</taxon>
        <taxon>Hemiptera</taxon>
        <taxon>Sternorrhyncha</taxon>
        <taxon>Aphidomorpha</taxon>
        <taxon>Aphidoidea</taxon>
        <taxon>Aphididae</taxon>
        <taxon>Lachninae</taxon>
        <taxon>Cinara</taxon>
    </lineage>
</organism>
<name>A0A5E4MB34_9HEMI</name>
<evidence type="ECO:0000256" key="1">
    <source>
        <dbReference type="SAM" id="MobiDB-lite"/>
    </source>
</evidence>
<feature type="compositionally biased region" description="Low complexity" evidence="1">
    <location>
        <begin position="477"/>
        <end position="491"/>
    </location>
</feature>
<proteinExistence type="predicted"/>
<dbReference type="InterPro" id="IPR059238">
    <property type="entry name" value="UBX1_UBXN9"/>
</dbReference>
<gene>
    <name evidence="3" type="ORF">CINCED_3A012952</name>
</gene>
<dbReference type="InterPro" id="IPR029071">
    <property type="entry name" value="Ubiquitin-like_domsf"/>
</dbReference>
<dbReference type="PANTHER" id="PTHR46467">
    <property type="entry name" value="TETHER CONTAINING UBX DOMAIN FOR GLUT4"/>
    <property type="match status" value="1"/>
</dbReference>
<dbReference type="EMBL" id="CABPRJ010000477">
    <property type="protein sequence ID" value="VVC28048.1"/>
    <property type="molecule type" value="Genomic_DNA"/>
</dbReference>
<dbReference type="PANTHER" id="PTHR46467:SF1">
    <property type="entry name" value="TETHER CONTAINING UBX DOMAIN FOR GLUT4"/>
    <property type="match status" value="1"/>
</dbReference>
<protein>
    <submittedName>
        <fullName evidence="3">UBX domain,Ubiquitin-related domain,TUG ubiquitin-like domain</fullName>
    </submittedName>
</protein>
<sequence>MTTNLVVLGLNAARINVKVNPNMTILKVLELACTKMKLDSNDYDLKYHNKILDTTSLIRFTNISNNALLELVPVTKSRQDSSVGILLQIEDGSRLTGEFLSSQTLWEVVQTLLKENTISYESPAIIFTRMEIIGKEQLQQKTLKDIGLVSGKALLRLLNKRESEDQAHVYVPQERKPKLEESTDEHINKKISKISPDNSITIKHPIIKEKNSMNDEPMDTEMDSDDVAVKTKPIDKIKCLKNLNDINTSTNKKTISNEDLEHFKNSISYLDDRDTLIFNIMDGTSVLYQDEGDDFFEPTVKDVNLVLRDLKNSRIQFEDGQLSTSAMREIEKAQNILNLLHKYNKCIIRIHFPNRLVLQTVFKPTETILDIFNFIRKYLIDESLDFFLFTTPPKTILKPEDTLLECGCVPSAMIHFSCGSEIDHYLKPELKEKVVTACQASIAAYLVRKERIANCSNNESSHNTEPGPSRTFDDQRQQASSSQQNNTTANSGKTPKWFKPK</sequence>
<evidence type="ECO:0000313" key="3">
    <source>
        <dbReference type="EMBL" id="VVC28048.1"/>
    </source>
</evidence>
<dbReference type="OrthoDB" id="440781at2759"/>
<dbReference type="Proteomes" id="UP000325440">
    <property type="component" value="Unassembled WGS sequence"/>
</dbReference>